<organism evidence="2 3">
    <name type="scientific">Cryptosporidium parvum</name>
    <dbReference type="NCBI Taxonomy" id="5807"/>
    <lineage>
        <taxon>Eukaryota</taxon>
        <taxon>Sar</taxon>
        <taxon>Alveolata</taxon>
        <taxon>Apicomplexa</taxon>
        <taxon>Conoidasida</taxon>
        <taxon>Coccidia</taxon>
        <taxon>Eucoccidiorida</taxon>
        <taxon>Eimeriorina</taxon>
        <taxon>Cryptosporidiidae</taxon>
        <taxon>Cryptosporidium</taxon>
    </lineage>
</organism>
<keyword evidence="1" id="KW-0175">Coiled coil</keyword>
<proteinExistence type="predicted"/>
<feature type="coiled-coil region" evidence="1">
    <location>
        <begin position="102"/>
        <end position="185"/>
    </location>
</feature>
<protein>
    <submittedName>
        <fullName evidence="2">Uncharacterized protein</fullName>
    </submittedName>
</protein>
<name>A0A7S7RHJ2_CRYPV</name>
<dbReference type="Proteomes" id="UP000593906">
    <property type="component" value="Chromosome 2"/>
</dbReference>
<accession>A0A7S7RHJ2</accession>
<evidence type="ECO:0000256" key="1">
    <source>
        <dbReference type="SAM" id="Coils"/>
    </source>
</evidence>
<reference evidence="2 3" key="1">
    <citation type="submission" date="2019-09" db="EMBL/GenBank/DDBJ databases">
        <title>Consistent, comparative and evidence-based genome assembly and annotation for Cryptosporidium parvum, C. hominis and C. tyzzeri.</title>
        <authorList>
            <person name="Baptista R.P."/>
            <person name="Li Y."/>
            <person name="Sateriale A."/>
            <person name="Ansell B."/>
            <person name="Jex A."/>
            <person name="Sanders M."/>
            <person name="Brooks K."/>
            <person name="Tracey A."/>
            <person name="Berriman M."/>
            <person name="Striepen B."/>
            <person name="Cotton J.A."/>
            <person name="Kissinger J.C."/>
        </authorList>
    </citation>
    <scope>NUCLEOTIDE SEQUENCE [LARGE SCALE GENOMIC DNA]</scope>
    <source>
        <strain evidence="2 3">IOWA-ATCC</strain>
    </source>
</reference>
<dbReference type="AlphaFoldDB" id="A0A7S7RHJ2"/>
<evidence type="ECO:0000313" key="3">
    <source>
        <dbReference type="Proteomes" id="UP000593906"/>
    </source>
</evidence>
<gene>
    <name evidence="2" type="ORF">CPATCC_000747</name>
</gene>
<dbReference type="VEuPathDB" id="CryptoDB:CPATCC_0028920"/>
<sequence length="279" mass="32779">MDSELEGVLGISVESRKLHLKKIYKEIGEILLKVKELTEIDSAAEMFDYSKRIEHLMTNFEQISRINDENKLVKNILIKEISGIEGNIEMLKLEFYRISSRLSDSLKEKDYLEYELNKLKNKYKSTNDELNEIRNKLSARNEEYDEFKKLNECMRKEVEDLELAITLEENAISEKRKELKNLEMVSIGKETEIRKLDKLASQTISELKRKVKIREIIEDKVNAPSRSIPVKVRHVNKESKNSNHKDFKDQNKILINERGKLCSSLQNIKIKRIMAQHII</sequence>
<dbReference type="EMBL" id="CP044421">
    <property type="protein sequence ID" value="QOY43044.1"/>
    <property type="molecule type" value="Genomic_DNA"/>
</dbReference>
<evidence type="ECO:0000313" key="2">
    <source>
        <dbReference type="EMBL" id="QOY43044.1"/>
    </source>
</evidence>